<dbReference type="EMBL" id="JAUKNN010000001">
    <property type="protein sequence ID" value="MDN8667717.1"/>
    <property type="molecule type" value="Genomic_DNA"/>
</dbReference>
<evidence type="ECO:0000313" key="3">
    <source>
        <dbReference type="Proteomes" id="UP001174315"/>
    </source>
</evidence>
<protein>
    <recommendedName>
        <fullName evidence="4">PQ loop repeat-containing protein</fullName>
    </recommendedName>
</protein>
<reference evidence="2" key="1">
    <citation type="submission" date="2023-07" db="EMBL/GenBank/DDBJ databases">
        <title>Stenotrophomonas isolates from soil.</title>
        <authorList>
            <person name="Sharma V."/>
            <person name="Zur-Pinska J."/>
            <person name="Hay A.G."/>
        </authorList>
    </citation>
    <scope>NUCLEOTIDE SEQUENCE</scope>
    <source>
        <strain evidence="2">C2</strain>
    </source>
</reference>
<sequence>MHPDLLGWTATAVLMATLVRQMVKQWHSPHPETVSKWLFIGQMTASTLFTIYSALLGATVFVVTNLLLLATALIGQLLAWRRRRATASSSYGRTP</sequence>
<keyword evidence="3" id="KW-1185">Reference proteome</keyword>
<feature type="transmembrane region" description="Helical" evidence="1">
    <location>
        <begin position="45"/>
        <end position="74"/>
    </location>
</feature>
<dbReference type="RefSeq" id="WP_180831122.1">
    <property type="nucleotide sequence ID" value="NZ_DAMAEN010000003.1"/>
</dbReference>
<dbReference type="Gene3D" id="1.20.1280.290">
    <property type="match status" value="1"/>
</dbReference>
<organism evidence="2 3">
    <name type="scientific">Stenotrophomonas indicatrix</name>
    <dbReference type="NCBI Taxonomy" id="2045451"/>
    <lineage>
        <taxon>Bacteria</taxon>
        <taxon>Pseudomonadati</taxon>
        <taxon>Pseudomonadota</taxon>
        <taxon>Gammaproteobacteria</taxon>
        <taxon>Lysobacterales</taxon>
        <taxon>Lysobacteraceae</taxon>
        <taxon>Stenotrophomonas</taxon>
    </lineage>
</organism>
<evidence type="ECO:0000313" key="2">
    <source>
        <dbReference type="EMBL" id="MDN8667717.1"/>
    </source>
</evidence>
<comment type="caution">
    <text evidence="2">The sequence shown here is derived from an EMBL/GenBank/DDBJ whole genome shotgun (WGS) entry which is preliminary data.</text>
</comment>
<keyword evidence="1" id="KW-0812">Transmembrane</keyword>
<accession>A0ABT8Q746</accession>
<proteinExistence type="predicted"/>
<evidence type="ECO:0000256" key="1">
    <source>
        <dbReference type="SAM" id="Phobius"/>
    </source>
</evidence>
<dbReference type="Proteomes" id="UP001174315">
    <property type="component" value="Unassembled WGS sequence"/>
</dbReference>
<evidence type="ECO:0008006" key="4">
    <source>
        <dbReference type="Google" id="ProtNLM"/>
    </source>
</evidence>
<keyword evidence="1" id="KW-0472">Membrane</keyword>
<gene>
    <name evidence="2" type="ORF">Q0S36_00025</name>
</gene>
<name>A0ABT8Q746_9GAMM</name>
<keyword evidence="1" id="KW-1133">Transmembrane helix</keyword>